<proteinExistence type="predicted"/>
<name>A0ABT1EJL0_9FIRM</name>
<comment type="caution">
    <text evidence="1">The sequence shown here is derived from an EMBL/GenBank/DDBJ whole genome shotgun (WGS) entry which is preliminary data.</text>
</comment>
<dbReference type="EMBL" id="JAMZFV010000019">
    <property type="protein sequence ID" value="MCP1110873.1"/>
    <property type="molecule type" value="Genomic_DNA"/>
</dbReference>
<reference evidence="1 2" key="1">
    <citation type="journal article" date="2022" name="Genome Biol. Evol.">
        <title>Host diet, physiology and behaviors set the stage for Lachnospiraceae cladogenesis.</title>
        <authorList>
            <person name="Vera-Ponce De Leon A."/>
            <person name="Schneider M."/>
            <person name="Jahnes B.C."/>
            <person name="Sadowski V."/>
            <person name="Camuy-Velez L.A."/>
            <person name="Duan J."/>
            <person name="Sabree Z.L."/>
        </authorList>
    </citation>
    <scope>NUCLEOTIDE SEQUENCE [LARGE SCALE GENOMIC DNA]</scope>
    <source>
        <strain evidence="1 2">PAL227</strain>
    </source>
</reference>
<sequence>MDIHTEIPYTLKRKTSMSITEMRRLLGLGKTDSYWLVQKKYFKTVVVAGKMRVMIDSFEEWYAGQFHYKKVCGEPPGARWENINMSVQETADLIGITTSTLYDLLKKEPFKTERINSKLRIDIKSFEKWYKNQSHYKKGR</sequence>
<accession>A0ABT1EJL0</accession>
<evidence type="ECO:0000313" key="1">
    <source>
        <dbReference type="EMBL" id="MCP1110873.1"/>
    </source>
</evidence>
<protein>
    <submittedName>
        <fullName evidence="1">Helix-turn-helix domain-containing protein</fullName>
    </submittedName>
</protein>
<dbReference type="Proteomes" id="UP001523565">
    <property type="component" value="Unassembled WGS sequence"/>
</dbReference>
<evidence type="ECO:0000313" key="2">
    <source>
        <dbReference type="Proteomes" id="UP001523565"/>
    </source>
</evidence>
<gene>
    <name evidence="1" type="ORF">NK118_11485</name>
</gene>
<keyword evidence="2" id="KW-1185">Reference proteome</keyword>
<dbReference type="RefSeq" id="WP_262069754.1">
    <property type="nucleotide sequence ID" value="NZ_JAMXOC010000019.1"/>
</dbReference>
<organism evidence="1 2">
    <name type="scientific">Ohessyouella blattaphilus</name>
    <dbReference type="NCBI Taxonomy" id="2949333"/>
    <lineage>
        <taxon>Bacteria</taxon>
        <taxon>Bacillati</taxon>
        <taxon>Bacillota</taxon>
        <taxon>Clostridia</taxon>
        <taxon>Lachnospirales</taxon>
        <taxon>Lachnospiraceae</taxon>
        <taxon>Ohessyouella</taxon>
    </lineage>
</organism>